<keyword evidence="1" id="KW-0067">ATP-binding</keyword>
<reference evidence="1 2" key="1">
    <citation type="journal article" date="2013" name="PLoS ONE">
        <title>Predicting the Proteins of Angomonas deanei, Strigomonas culicis and Their Respective Endosymbionts Reveals New Aspects of the Trypanosomatidae Family.</title>
        <authorList>
            <person name="Motta M.C."/>
            <person name="Martins A.C."/>
            <person name="de Souza S.S."/>
            <person name="Catta-Preta C.M."/>
            <person name="Silva R."/>
            <person name="Klein C.C."/>
            <person name="de Almeida L.G."/>
            <person name="de Lima Cunha O."/>
            <person name="Ciapina L.P."/>
            <person name="Brocchi M."/>
            <person name="Colabardini A.C."/>
            <person name="de Araujo Lima B."/>
            <person name="Machado C.R."/>
            <person name="de Almeida Soares C.M."/>
            <person name="Probst C.M."/>
            <person name="de Menezes C.B."/>
            <person name="Thompson C.E."/>
            <person name="Bartholomeu D.C."/>
            <person name="Gradia D.F."/>
            <person name="Pavoni D.P."/>
            <person name="Grisard E.C."/>
            <person name="Fantinatti-Garboggini F."/>
            <person name="Marchini F.K."/>
            <person name="Rodrigues-Luiz G.F."/>
            <person name="Wagner G."/>
            <person name="Goldman G.H."/>
            <person name="Fietto J.L."/>
            <person name="Elias M.C."/>
            <person name="Goldman M.H."/>
            <person name="Sagot M.F."/>
            <person name="Pereira M."/>
            <person name="Stoco P.H."/>
            <person name="de Mendonca-Neto R.P."/>
            <person name="Teixeira S.M."/>
            <person name="Maciel T.E."/>
            <person name="de Oliveira Mendes T.A."/>
            <person name="Urmenyi T.P."/>
            <person name="de Souza W."/>
            <person name="Schenkman S."/>
            <person name="de Vasconcelos A.T."/>
        </authorList>
    </citation>
    <scope>NUCLEOTIDE SEQUENCE [LARGE SCALE GENOMIC DNA]</scope>
</reference>
<protein>
    <submittedName>
        <fullName evidence="1">ATP-dependent RNA helicase DDX18/HAS1</fullName>
    </submittedName>
</protein>
<gene>
    <name evidence="1" type="ORF">STCU_09799</name>
</gene>
<dbReference type="GO" id="GO:0004386">
    <property type="term" value="F:helicase activity"/>
    <property type="evidence" value="ECO:0007669"/>
    <property type="project" value="UniProtKB-KW"/>
</dbReference>
<sequence length="581" mass="63703">MKKKKENTCSKSFKGTGIGVTQHGVVCSPLLRVRASPLAADVRVLAIGELLGCLPPLHVLVALPLLRLPPRLLAHVRCGLRQVDADRRRLAEREAARDGREVQLVHVEHVLQLAARVAQQIALVGLPRGGAQVVVGAHQLLQLLLHVLVQLGEVEGVLVDRHAGVVVEVLEEEVLLREEEHEGAAGAPRAGGTPHTVDVLHRVVRRVELDDPVHRRDVQAARGHVGREEHAAGRVAKLHVRRGALVLLLLPVEGDARGVDVVEQLAVEADAVAAAKKDNHLLLRVALHEVVEHEQPLLAGAQHVALLQCVHRGLVLLALHRDEQRRLVEGDARELLHAGRLRRGEEQRLARLGQQRHNLAHVLLEPIVEHAVGLVHGEQQQILRVPVRRQLEVVQQPARRGDDDHDAVGELVPLGAAALAADAAQKRNRAVEELEEAQQHTLYLQAQLAGGAHDDGRRAVARAEPGAGDDFYNGDKEGQRLAGARLGLGQQVAALQRGRDAARLDGGQLLELELALERGHDVRVQAELLVVRYHRCIRRQRGRPHVYLRRVLRRLGGRPLSLSADTNILRVLRLLLSLASF</sequence>
<evidence type="ECO:0000313" key="2">
    <source>
        <dbReference type="Proteomes" id="UP000015354"/>
    </source>
</evidence>
<dbReference type="AntiFam" id="ANF00149">
    <property type="entry name" value="Shadow ORF (opposite cshA)"/>
</dbReference>
<organism evidence="1 2">
    <name type="scientific">Strigomonas culicis</name>
    <dbReference type="NCBI Taxonomy" id="28005"/>
    <lineage>
        <taxon>Eukaryota</taxon>
        <taxon>Discoba</taxon>
        <taxon>Euglenozoa</taxon>
        <taxon>Kinetoplastea</taxon>
        <taxon>Metakinetoplastina</taxon>
        <taxon>Trypanosomatida</taxon>
        <taxon>Trypanosomatidae</taxon>
        <taxon>Strigomonadinae</taxon>
        <taxon>Strigomonas</taxon>
    </lineage>
</organism>
<keyword evidence="2" id="KW-1185">Reference proteome</keyword>
<name>S9TQH0_9TRYP</name>
<keyword evidence="1" id="KW-0547">Nucleotide-binding</keyword>
<keyword evidence="1" id="KW-0378">Hydrolase</keyword>
<keyword evidence="1" id="KW-0347">Helicase</keyword>
<dbReference type="AlphaFoldDB" id="S9TQH0"/>
<comment type="caution">
    <text evidence="1">The sequence shown here is derived from an EMBL/GenBank/DDBJ whole genome shotgun (WGS) entry which is preliminary data.</text>
</comment>
<accession>S9TQH0</accession>
<feature type="non-terminal residue" evidence="1">
    <location>
        <position position="581"/>
    </location>
</feature>
<dbReference type="OrthoDB" id="10685174at2759"/>
<dbReference type="Proteomes" id="UP000015354">
    <property type="component" value="Unassembled WGS sequence"/>
</dbReference>
<evidence type="ECO:0000313" key="1">
    <source>
        <dbReference type="EMBL" id="EPY18733.1"/>
    </source>
</evidence>
<proteinExistence type="predicted"/>
<dbReference type="EMBL" id="ATMH01009799">
    <property type="protein sequence ID" value="EPY18733.1"/>
    <property type="molecule type" value="Genomic_DNA"/>
</dbReference>